<dbReference type="OrthoDB" id="5086884at2759"/>
<comment type="caution">
    <text evidence="1">The sequence shown here is derived from an EMBL/GenBank/DDBJ whole genome shotgun (WGS) entry which is preliminary data.</text>
</comment>
<dbReference type="EMBL" id="JAPMSZ010000001">
    <property type="protein sequence ID" value="KAJ5115512.1"/>
    <property type="molecule type" value="Genomic_DNA"/>
</dbReference>
<protein>
    <submittedName>
        <fullName evidence="1">Uncharacterized protein</fullName>
    </submittedName>
</protein>
<gene>
    <name evidence="1" type="ORF">NUU61_001271</name>
</gene>
<dbReference type="RefSeq" id="XP_056516703.1">
    <property type="nucleotide sequence ID" value="XM_056651853.1"/>
</dbReference>
<proteinExistence type="predicted"/>
<name>A0A9W9GBJ9_9EURO</name>
<evidence type="ECO:0000313" key="2">
    <source>
        <dbReference type="Proteomes" id="UP001141434"/>
    </source>
</evidence>
<sequence length="114" mass="12139">MLYSVAVAGAGITTCQLNEKPLMILKDSTPESSGLAEGILGPALLVSLSWTLGMVIRPILSGYLTEQVGYFEMNSVLGASSPFRVAQKSVFFLDANESRQRECVHFVPSSPSGA</sequence>
<evidence type="ECO:0000313" key="1">
    <source>
        <dbReference type="EMBL" id="KAJ5115512.1"/>
    </source>
</evidence>
<dbReference type="GeneID" id="81391021"/>
<accession>A0A9W9GBJ9</accession>
<dbReference type="AlphaFoldDB" id="A0A9W9GBJ9"/>
<reference evidence="1" key="2">
    <citation type="journal article" date="2023" name="IMA Fungus">
        <title>Comparative genomic study of the Penicillium genus elucidates a diverse pangenome and 15 lateral gene transfer events.</title>
        <authorList>
            <person name="Petersen C."/>
            <person name="Sorensen T."/>
            <person name="Nielsen M.R."/>
            <person name="Sondergaard T.E."/>
            <person name="Sorensen J.L."/>
            <person name="Fitzpatrick D.A."/>
            <person name="Frisvad J.C."/>
            <person name="Nielsen K.L."/>
        </authorList>
    </citation>
    <scope>NUCLEOTIDE SEQUENCE</scope>
    <source>
        <strain evidence="1">IBT 34128</strain>
    </source>
</reference>
<organism evidence="1 2">
    <name type="scientific">Penicillium alfredii</name>
    <dbReference type="NCBI Taxonomy" id="1506179"/>
    <lineage>
        <taxon>Eukaryota</taxon>
        <taxon>Fungi</taxon>
        <taxon>Dikarya</taxon>
        <taxon>Ascomycota</taxon>
        <taxon>Pezizomycotina</taxon>
        <taxon>Eurotiomycetes</taxon>
        <taxon>Eurotiomycetidae</taxon>
        <taxon>Eurotiales</taxon>
        <taxon>Aspergillaceae</taxon>
        <taxon>Penicillium</taxon>
    </lineage>
</organism>
<reference evidence="1" key="1">
    <citation type="submission" date="2022-11" db="EMBL/GenBank/DDBJ databases">
        <authorList>
            <person name="Petersen C."/>
        </authorList>
    </citation>
    <scope>NUCLEOTIDE SEQUENCE</scope>
    <source>
        <strain evidence="1">IBT 34128</strain>
    </source>
</reference>
<dbReference type="Proteomes" id="UP001141434">
    <property type="component" value="Unassembled WGS sequence"/>
</dbReference>
<keyword evidence="2" id="KW-1185">Reference proteome</keyword>